<dbReference type="SUPFAM" id="SSF52343">
    <property type="entry name" value="Ferredoxin reductase-like, C-terminal NADP-linked domain"/>
    <property type="match status" value="1"/>
</dbReference>
<sequence length="322" mass="36209">MATVKDSIPHIVRTSADQRQRDMFRATIGRIEQVNSKIRLLRLYLDNDQSPLRHLPGQYVDLHVPEVERVGGFTITSPPQTAIKLPAPTPSTTTPPSAATFDDPYIELAIQKALDNPPAAYLWQQPDQIMNAPVRFRIGGNFTFPPMTLSMPEFQQINNVVLIAGGVGINPIMSMVTAMDMLGAKRMGGLPSRLRILYTSRRGLDGKGKLEEILFEERLKAIAAKRASKQDNVDFGYTFFETFKDDVPANIEQDTTSMPLNMKTCRRRIKPEDLAEAVGSEKQRQTTLVYVCGLPDMTDDFVQLLKAMPGLDEKRVLCEKWW</sequence>
<evidence type="ECO:0000256" key="3">
    <source>
        <dbReference type="ARBA" id="ARBA00040516"/>
    </source>
</evidence>
<organism evidence="5 6">
    <name type="scientific">Lithohypha guttulata</name>
    <dbReference type="NCBI Taxonomy" id="1690604"/>
    <lineage>
        <taxon>Eukaryota</taxon>
        <taxon>Fungi</taxon>
        <taxon>Dikarya</taxon>
        <taxon>Ascomycota</taxon>
        <taxon>Pezizomycotina</taxon>
        <taxon>Eurotiomycetes</taxon>
        <taxon>Chaetothyriomycetidae</taxon>
        <taxon>Chaetothyriales</taxon>
        <taxon>Trichomeriaceae</taxon>
        <taxon>Lithohypha</taxon>
    </lineage>
</organism>
<dbReference type="InterPro" id="IPR017927">
    <property type="entry name" value="FAD-bd_FR_type"/>
</dbReference>
<dbReference type="Gene3D" id="3.40.50.80">
    <property type="entry name" value="Nucleotide-binding domain of ferredoxin-NADP reductase (FNR) module"/>
    <property type="match status" value="1"/>
</dbReference>
<dbReference type="PANTHER" id="PTHR46505">
    <property type="entry name" value="OXIDOREDUCTASE NAD-BINDING DOMAIN-CONTAINING PROTEIN 1"/>
    <property type="match status" value="1"/>
</dbReference>
<name>A0AAN7T353_9EURO</name>
<dbReference type="InterPro" id="IPR039261">
    <property type="entry name" value="FNR_nucleotide-bd"/>
</dbReference>
<evidence type="ECO:0000313" key="5">
    <source>
        <dbReference type="EMBL" id="KAK5088490.1"/>
    </source>
</evidence>
<reference evidence="5 6" key="1">
    <citation type="submission" date="2023-08" db="EMBL/GenBank/DDBJ databases">
        <title>Black Yeasts Isolated from many extreme environments.</title>
        <authorList>
            <person name="Coleine C."/>
            <person name="Stajich J.E."/>
            <person name="Selbmann L."/>
        </authorList>
    </citation>
    <scope>NUCLEOTIDE SEQUENCE [LARGE SCALE GENOMIC DNA]</scope>
    <source>
        <strain evidence="5 6">CCFEE 5910</strain>
    </source>
</reference>
<evidence type="ECO:0000259" key="4">
    <source>
        <dbReference type="PROSITE" id="PS51384"/>
    </source>
</evidence>
<dbReference type="Proteomes" id="UP001309876">
    <property type="component" value="Unassembled WGS sequence"/>
</dbReference>
<dbReference type="EMBL" id="JAVRRJ010000002">
    <property type="protein sequence ID" value="KAK5088490.1"/>
    <property type="molecule type" value="Genomic_DNA"/>
</dbReference>
<dbReference type="PROSITE" id="PS51384">
    <property type="entry name" value="FAD_FR"/>
    <property type="match status" value="1"/>
</dbReference>
<dbReference type="Pfam" id="PF00175">
    <property type="entry name" value="NAD_binding_1"/>
    <property type="match status" value="1"/>
</dbReference>
<dbReference type="CDD" id="cd00322">
    <property type="entry name" value="FNR_like"/>
    <property type="match status" value="1"/>
</dbReference>
<keyword evidence="2" id="KW-0520">NAD</keyword>
<dbReference type="GO" id="GO:0016491">
    <property type="term" value="F:oxidoreductase activity"/>
    <property type="evidence" value="ECO:0007669"/>
    <property type="project" value="UniProtKB-KW"/>
</dbReference>
<comment type="caution">
    <text evidence="5">The sequence shown here is derived from an EMBL/GenBank/DDBJ whole genome shotgun (WGS) entry which is preliminary data.</text>
</comment>
<accession>A0AAN7T353</accession>
<feature type="domain" description="FAD-binding FR-type" evidence="4">
    <location>
        <begin position="21"/>
        <end position="145"/>
    </location>
</feature>
<evidence type="ECO:0000256" key="2">
    <source>
        <dbReference type="ARBA" id="ARBA00023027"/>
    </source>
</evidence>
<protein>
    <recommendedName>
        <fullName evidence="3">Oxidoreductase NAD-binding domain-containing protein 1</fullName>
    </recommendedName>
</protein>
<dbReference type="InterPro" id="IPR001433">
    <property type="entry name" value="OxRdtase_FAD/NAD-bd"/>
</dbReference>
<dbReference type="GO" id="GO:0005739">
    <property type="term" value="C:mitochondrion"/>
    <property type="evidence" value="ECO:0007669"/>
    <property type="project" value="TreeGrafter"/>
</dbReference>
<evidence type="ECO:0000313" key="6">
    <source>
        <dbReference type="Proteomes" id="UP001309876"/>
    </source>
</evidence>
<evidence type="ECO:0000256" key="1">
    <source>
        <dbReference type="ARBA" id="ARBA00023002"/>
    </source>
</evidence>
<dbReference type="PANTHER" id="PTHR46505:SF1">
    <property type="entry name" value="OXIDOREDUCTASE NAD-BINDING DOMAIN-CONTAINING PROTEIN 1"/>
    <property type="match status" value="1"/>
</dbReference>
<proteinExistence type="predicted"/>
<keyword evidence="6" id="KW-1185">Reference proteome</keyword>
<dbReference type="InterPro" id="IPR017938">
    <property type="entry name" value="Riboflavin_synthase-like_b-brl"/>
</dbReference>
<dbReference type="SUPFAM" id="SSF63380">
    <property type="entry name" value="Riboflavin synthase domain-like"/>
    <property type="match status" value="1"/>
</dbReference>
<keyword evidence="1" id="KW-0560">Oxidoreductase</keyword>
<gene>
    <name evidence="5" type="ORF">LTR05_002708</name>
</gene>
<dbReference type="AlphaFoldDB" id="A0AAN7T353"/>
<dbReference type="Gene3D" id="2.40.30.10">
    <property type="entry name" value="Translation factors"/>
    <property type="match status" value="1"/>
</dbReference>
<dbReference type="InterPro" id="IPR052128">
    <property type="entry name" value="Oxidoreductase_NAD-binding"/>
</dbReference>